<evidence type="ECO:0000259" key="6">
    <source>
        <dbReference type="Pfam" id="PF00135"/>
    </source>
</evidence>
<name>A0ABS2L5K3_9MICO</name>
<dbReference type="Proteomes" id="UP000776164">
    <property type="component" value="Unassembled WGS sequence"/>
</dbReference>
<dbReference type="RefSeq" id="WP_205108407.1">
    <property type="nucleotide sequence ID" value="NZ_BAAAHT010000013.1"/>
</dbReference>
<organism evidence="7 8">
    <name type="scientific">Subtercola frigoramans</name>
    <dbReference type="NCBI Taxonomy" id="120298"/>
    <lineage>
        <taxon>Bacteria</taxon>
        <taxon>Bacillati</taxon>
        <taxon>Actinomycetota</taxon>
        <taxon>Actinomycetes</taxon>
        <taxon>Micrococcales</taxon>
        <taxon>Microbacteriaceae</taxon>
        <taxon>Subtercola</taxon>
    </lineage>
</organism>
<dbReference type="InterPro" id="IPR002168">
    <property type="entry name" value="Lipase_GDXG_HIS_AS"/>
</dbReference>
<keyword evidence="8" id="KW-1185">Reference proteome</keyword>
<dbReference type="InterPro" id="IPR029058">
    <property type="entry name" value="AB_hydrolase_fold"/>
</dbReference>
<feature type="domain" description="Carboxylesterase type B" evidence="6">
    <location>
        <begin position="22"/>
        <end position="349"/>
    </location>
</feature>
<dbReference type="PROSITE" id="PS01173">
    <property type="entry name" value="LIPASE_GDXG_HIS"/>
    <property type="match status" value="1"/>
</dbReference>
<evidence type="ECO:0000256" key="3">
    <source>
        <dbReference type="ARBA" id="ARBA00022801"/>
    </source>
</evidence>
<reference evidence="7 8" key="1">
    <citation type="submission" date="2021-01" db="EMBL/GenBank/DDBJ databases">
        <title>Sequencing the genomes of 1000 actinobacteria strains.</title>
        <authorList>
            <person name="Klenk H.-P."/>
        </authorList>
    </citation>
    <scope>NUCLEOTIDE SEQUENCE [LARGE SCALE GENOMIC DNA]</scope>
    <source>
        <strain evidence="7 8">DSM 13057</strain>
    </source>
</reference>
<accession>A0ABS2L5K3</accession>
<dbReference type="InterPro" id="IPR050309">
    <property type="entry name" value="Type-B_Carboxylest/Lipase"/>
</dbReference>
<feature type="domain" description="Carboxylesterase type B" evidence="6">
    <location>
        <begin position="366"/>
        <end position="488"/>
    </location>
</feature>
<dbReference type="Pfam" id="PF00135">
    <property type="entry name" value="COesterase"/>
    <property type="match status" value="2"/>
</dbReference>
<dbReference type="Gene3D" id="3.40.50.1820">
    <property type="entry name" value="alpha/beta hydrolase"/>
    <property type="match status" value="1"/>
</dbReference>
<keyword evidence="3 4" id="KW-0378">Hydrolase</keyword>
<protein>
    <recommendedName>
        <fullName evidence="4">Carboxylic ester hydrolase</fullName>
        <ecNumber evidence="4">3.1.1.-</ecNumber>
    </recommendedName>
</protein>
<evidence type="ECO:0000313" key="8">
    <source>
        <dbReference type="Proteomes" id="UP000776164"/>
    </source>
</evidence>
<comment type="similarity">
    <text evidence="2">Belongs to the 'GDXG' lipolytic enzyme family.</text>
</comment>
<dbReference type="GO" id="GO:0016787">
    <property type="term" value="F:hydrolase activity"/>
    <property type="evidence" value="ECO:0007669"/>
    <property type="project" value="UniProtKB-KW"/>
</dbReference>
<dbReference type="EMBL" id="JAFBBU010000001">
    <property type="protein sequence ID" value="MBM7472010.1"/>
    <property type="molecule type" value="Genomic_DNA"/>
</dbReference>
<evidence type="ECO:0000256" key="1">
    <source>
        <dbReference type="ARBA" id="ARBA00005964"/>
    </source>
</evidence>
<evidence type="ECO:0000256" key="4">
    <source>
        <dbReference type="RuleBase" id="RU361235"/>
    </source>
</evidence>
<comment type="similarity">
    <text evidence="1 4">Belongs to the type-B carboxylesterase/lipase family.</text>
</comment>
<evidence type="ECO:0000256" key="5">
    <source>
        <dbReference type="SAM" id="MobiDB-lite"/>
    </source>
</evidence>
<dbReference type="EC" id="3.1.1.-" evidence="4"/>
<dbReference type="SUPFAM" id="SSF53474">
    <property type="entry name" value="alpha/beta-Hydrolases"/>
    <property type="match status" value="1"/>
</dbReference>
<feature type="region of interest" description="Disordered" evidence="5">
    <location>
        <begin position="1"/>
        <end position="20"/>
    </location>
</feature>
<dbReference type="PROSITE" id="PS00122">
    <property type="entry name" value="CARBOXYLESTERASE_B_1"/>
    <property type="match status" value="1"/>
</dbReference>
<dbReference type="InterPro" id="IPR002018">
    <property type="entry name" value="CarbesteraseB"/>
</dbReference>
<gene>
    <name evidence="7" type="ORF">JOE66_001644</name>
</gene>
<dbReference type="InterPro" id="IPR019826">
    <property type="entry name" value="Carboxylesterase_B_AS"/>
</dbReference>
<comment type="caution">
    <text evidence="7">The sequence shown here is derived from an EMBL/GenBank/DDBJ whole genome shotgun (WGS) entry which is preliminary data.</text>
</comment>
<evidence type="ECO:0000313" key="7">
    <source>
        <dbReference type="EMBL" id="MBM7472010.1"/>
    </source>
</evidence>
<proteinExistence type="inferred from homology"/>
<dbReference type="PANTHER" id="PTHR11559">
    <property type="entry name" value="CARBOXYLESTERASE"/>
    <property type="match status" value="1"/>
</dbReference>
<evidence type="ECO:0000256" key="2">
    <source>
        <dbReference type="ARBA" id="ARBA00010515"/>
    </source>
</evidence>
<sequence length="493" mass="53011">MTVPPGPLRSLRSDTEAAETVDVTTPNGVLRGYVDGDLLRFRGVRYAKASRFELPVAEHPWQGVREALHDGPMCPQPPFGLALLAVPKPVPPMDEDCFFVTITAPAPGSASAPSTAPAAGSSAIPMQAGQATKPVMVWIHGGAYVNGSGSGDIYDPARIVRDGDVIVVAINYRLGVFGYLAIDGVAPANLGVADQLEALRWVKANIASFGGDPGNITVFGQSAGADAIAHLLSIPEADGLFSRAILQSPPLGLDRERQKLSPQLTSNVLRALGEDPATASVERMLAAQVAAMQGLSGDRLTAGMPYAPTPGEWPISLPERRQTRWRARAASLDVLIGYNRDDFTPFLDVVPALRRARARRLVRPATEPLSRVLTNRVFGAPALALARLLAGGGARVYTYRFDWRPRSTAWGACHCIELPFFWADEEFWRGSPMLGGVDWADLDELGSRLRRAWTAFARSGVPVLDGQAGAWAEVSDEHPIGVKITFDPRYSPR</sequence>